<feature type="region of interest" description="Disordered" evidence="1">
    <location>
        <begin position="1"/>
        <end position="26"/>
    </location>
</feature>
<keyword evidence="4" id="KW-1185">Reference proteome</keyword>
<evidence type="ECO:0000313" key="3">
    <source>
        <dbReference type="Ensembl" id="ENSECRP00000020189.1"/>
    </source>
</evidence>
<evidence type="ECO:0000259" key="2">
    <source>
        <dbReference type="PROSITE" id="PS50804"/>
    </source>
</evidence>
<feature type="compositionally biased region" description="Polar residues" evidence="1">
    <location>
        <begin position="1"/>
        <end position="17"/>
    </location>
</feature>
<dbReference type="InterPro" id="IPR038269">
    <property type="entry name" value="SCAN_sf"/>
</dbReference>
<dbReference type="Gene3D" id="1.10.4020.10">
    <property type="entry name" value="DNA breaking-rejoining enzymes"/>
    <property type="match status" value="1"/>
</dbReference>
<dbReference type="PROSITE" id="PS50804">
    <property type="entry name" value="SCAN_BOX"/>
    <property type="match status" value="1"/>
</dbReference>
<dbReference type="Proteomes" id="UP000694620">
    <property type="component" value="Chromosome 14"/>
</dbReference>
<reference evidence="3" key="3">
    <citation type="submission" date="2025-09" db="UniProtKB">
        <authorList>
            <consortium name="Ensembl"/>
        </authorList>
    </citation>
    <scope>IDENTIFICATION</scope>
</reference>
<proteinExistence type="predicted"/>
<dbReference type="InterPro" id="IPR003309">
    <property type="entry name" value="SCAN_dom"/>
</dbReference>
<dbReference type="PANTHER" id="PTHR46888">
    <property type="entry name" value="ZINC KNUCKLE DOMAINCONTAINING PROTEIN-RELATED"/>
    <property type="match status" value="1"/>
</dbReference>
<dbReference type="PANTHER" id="PTHR46888:SF1">
    <property type="entry name" value="RIBONUCLEASE H"/>
    <property type="match status" value="1"/>
</dbReference>
<reference evidence="3" key="2">
    <citation type="submission" date="2025-08" db="UniProtKB">
        <authorList>
            <consortium name="Ensembl"/>
        </authorList>
    </citation>
    <scope>IDENTIFICATION</scope>
</reference>
<dbReference type="GeneTree" id="ENSGT00940000159113"/>
<evidence type="ECO:0000313" key="4">
    <source>
        <dbReference type="Proteomes" id="UP000694620"/>
    </source>
</evidence>
<dbReference type="AlphaFoldDB" id="A0A8C4XBR0"/>
<organism evidence="3 4">
    <name type="scientific">Erpetoichthys calabaricus</name>
    <name type="common">Rope fish</name>
    <name type="synonym">Calamoichthys calabaricus</name>
    <dbReference type="NCBI Taxonomy" id="27687"/>
    <lineage>
        <taxon>Eukaryota</taxon>
        <taxon>Metazoa</taxon>
        <taxon>Chordata</taxon>
        <taxon>Craniata</taxon>
        <taxon>Vertebrata</taxon>
        <taxon>Euteleostomi</taxon>
        <taxon>Actinopterygii</taxon>
        <taxon>Polypteriformes</taxon>
        <taxon>Polypteridae</taxon>
        <taxon>Erpetoichthys</taxon>
    </lineage>
</organism>
<accession>A0A8C4XBR0</accession>
<sequence>MRNTLSKEFAQSQNAPESTLAKMTPQDDPEAFLKTFERMARHYNWPEETWSPRLASLLCGEAQLAYAGLNDSHAMSYSQVKEAILHCYRSTSDIHRQQFRSLKLHPGESPRFAALKLKDLAIQWLKPIEAEKMKLLDKIVLEQFVTILPKETQVQLHIDNDLLQDSIPGHMTH</sequence>
<dbReference type="Pfam" id="PF02023">
    <property type="entry name" value="SCAN"/>
    <property type="match status" value="1"/>
</dbReference>
<reference evidence="3" key="1">
    <citation type="submission" date="2021-06" db="EMBL/GenBank/DDBJ databases">
        <authorList>
            <consortium name="Wellcome Sanger Institute Data Sharing"/>
        </authorList>
    </citation>
    <scope>NUCLEOTIDE SEQUENCE [LARGE SCALE GENOMIC DNA]</scope>
</reference>
<dbReference type="SUPFAM" id="SSF47353">
    <property type="entry name" value="Retrovirus capsid dimerization domain-like"/>
    <property type="match status" value="1"/>
</dbReference>
<dbReference type="SMART" id="SM00431">
    <property type="entry name" value="SCAN"/>
    <property type="match status" value="1"/>
</dbReference>
<evidence type="ECO:0000256" key="1">
    <source>
        <dbReference type="SAM" id="MobiDB-lite"/>
    </source>
</evidence>
<name>A0A8C4XBR0_ERPCA</name>
<protein>
    <recommendedName>
        <fullName evidence="2">SCAN box domain-containing protein</fullName>
    </recommendedName>
</protein>
<feature type="domain" description="SCAN box" evidence="2">
    <location>
        <begin position="96"/>
        <end position="157"/>
    </location>
</feature>
<dbReference type="Ensembl" id="ENSECRT00000020626.1">
    <property type="protein sequence ID" value="ENSECRP00000020189.1"/>
    <property type="gene ID" value="ENSECRG00000013571.1"/>
</dbReference>